<dbReference type="Proteomes" id="UP001168821">
    <property type="component" value="Unassembled WGS sequence"/>
</dbReference>
<dbReference type="AlphaFoldDB" id="A0AA38IH23"/>
<comment type="caution">
    <text evidence="1">The sequence shown here is derived from an EMBL/GenBank/DDBJ whole genome shotgun (WGS) entry which is preliminary data.</text>
</comment>
<evidence type="ECO:0000313" key="1">
    <source>
        <dbReference type="EMBL" id="KAJ3657748.1"/>
    </source>
</evidence>
<accession>A0AA38IH23</accession>
<sequence>MGIKKRDRDKNEADVFFGRKKKPVRYQKCLLFNVDSVLSGASNENNIKITGDQRNGGCGGRPGLQTIRGSRMEQSCVLVDSRFHQSVCLLSVCWR</sequence>
<organism evidence="1 2">
    <name type="scientific">Zophobas morio</name>
    <dbReference type="NCBI Taxonomy" id="2755281"/>
    <lineage>
        <taxon>Eukaryota</taxon>
        <taxon>Metazoa</taxon>
        <taxon>Ecdysozoa</taxon>
        <taxon>Arthropoda</taxon>
        <taxon>Hexapoda</taxon>
        <taxon>Insecta</taxon>
        <taxon>Pterygota</taxon>
        <taxon>Neoptera</taxon>
        <taxon>Endopterygota</taxon>
        <taxon>Coleoptera</taxon>
        <taxon>Polyphaga</taxon>
        <taxon>Cucujiformia</taxon>
        <taxon>Tenebrionidae</taxon>
        <taxon>Zophobas</taxon>
    </lineage>
</organism>
<dbReference type="EMBL" id="JALNTZ010000003">
    <property type="protein sequence ID" value="KAJ3657748.1"/>
    <property type="molecule type" value="Genomic_DNA"/>
</dbReference>
<proteinExistence type="predicted"/>
<protein>
    <submittedName>
        <fullName evidence="1">Uncharacterized protein</fullName>
    </submittedName>
</protein>
<gene>
    <name evidence="1" type="ORF">Zmor_009531</name>
</gene>
<keyword evidence="2" id="KW-1185">Reference proteome</keyword>
<name>A0AA38IH23_9CUCU</name>
<reference evidence="1" key="1">
    <citation type="journal article" date="2023" name="G3 (Bethesda)">
        <title>Whole genome assemblies of Zophobas morio and Tenebrio molitor.</title>
        <authorList>
            <person name="Kaur S."/>
            <person name="Stinson S.A."/>
            <person name="diCenzo G.C."/>
        </authorList>
    </citation>
    <scope>NUCLEOTIDE SEQUENCE</scope>
    <source>
        <strain evidence="1">QUZm001</strain>
    </source>
</reference>
<evidence type="ECO:0000313" key="2">
    <source>
        <dbReference type="Proteomes" id="UP001168821"/>
    </source>
</evidence>